<dbReference type="InterPro" id="IPR050909">
    <property type="entry name" value="Bact_Autotransporter_VF"/>
</dbReference>
<dbReference type="EMBL" id="CTRP01000006">
    <property type="protein sequence ID" value="CQR71884.1"/>
    <property type="molecule type" value="Genomic_DNA"/>
</dbReference>
<dbReference type="PANTHER" id="PTHR12338">
    <property type="entry name" value="AUTOTRANSPORTER"/>
    <property type="match status" value="1"/>
</dbReference>
<comment type="subcellular location">
    <subcellularLocation>
        <location evidence="1">Secreted</location>
    </subcellularLocation>
</comment>
<dbReference type="SUPFAM" id="SSF51126">
    <property type="entry name" value="Pectin lyase-like"/>
    <property type="match status" value="1"/>
</dbReference>
<dbReference type="Gene3D" id="2.160.20.110">
    <property type="match status" value="4"/>
</dbReference>
<evidence type="ECO:0000256" key="2">
    <source>
        <dbReference type="ARBA" id="ARBA00022525"/>
    </source>
</evidence>
<dbReference type="Gene3D" id="2.160.20.10">
    <property type="entry name" value="Single-stranded right-handed beta-helix, Pectin lyase-like"/>
    <property type="match status" value="1"/>
</dbReference>
<evidence type="ECO:0000256" key="3">
    <source>
        <dbReference type="ARBA" id="ARBA00022729"/>
    </source>
</evidence>
<dbReference type="SMART" id="SM00912">
    <property type="entry name" value="Haemagg_act"/>
    <property type="match status" value="1"/>
</dbReference>
<protein>
    <submittedName>
        <fullName evidence="5">Large exoproteins involved in heme utilization or adhesion</fullName>
    </submittedName>
</protein>
<evidence type="ECO:0000313" key="5">
    <source>
        <dbReference type="EMBL" id="CQR71884.1"/>
    </source>
</evidence>
<evidence type="ECO:0000256" key="1">
    <source>
        <dbReference type="ARBA" id="ARBA00004613"/>
    </source>
</evidence>
<dbReference type="InterPro" id="IPR011050">
    <property type="entry name" value="Pectin_lyase_fold/virulence"/>
</dbReference>
<dbReference type="Proteomes" id="UP000049855">
    <property type="component" value="Unassembled WGS sequence"/>
</dbReference>
<feature type="domain" description="Filamentous haemagglutinin FhaB/tRNA nuclease CdiA-like TPS" evidence="4">
    <location>
        <begin position="55"/>
        <end position="167"/>
    </location>
</feature>
<keyword evidence="3" id="KW-0732">Signal</keyword>
<keyword evidence="6" id="KW-1185">Reference proteome</keyword>
<evidence type="ECO:0000259" key="4">
    <source>
        <dbReference type="SMART" id="SM00912"/>
    </source>
</evidence>
<organism evidence="5 6">
    <name type="scientific">Sporomusa ovata</name>
    <dbReference type="NCBI Taxonomy" id="2378"/>
    <lineage>
        <taxon>Bacteria</taxon>
        <taxon>Bacillati</taxon>
        <taxon>Bacillota</taxon>
        <taxon>Negativicutes</taxon>
        <taxon>Selenomonadales</taxon>
        <taxon>Sporomusaceae</taxon>
        <taxon>Sporomusa</taxon>
    </lineage>
</organism>
<proteinExistence type="predicted"/>
<keyword evidence="2" id="KW-0964">Secreted</keyword>
<dbReference type="InterPro" id="IPR012334">
    <property type="entry name" value="Pectin_lyas_fold"/>
</dbReference>
<accession>A0A0U1KYZ3</accession>
<dbReference type="InterPro" id="IPR008638">
    <property type="entry name" value="FhaB/CdiA-like_TPS"/>
</dbReference>
<dbReference type="Pfam" id="PF05860">
    <property type="entry name" value="TPS"/>
    <property type="match status" value="1"/>
</dbReference>
<dbReference type="NCBIfam" id="TIGR01901">
    <property type="entry name" value="adhes_NPXG"/>
    <property type="match status" value="1"/>
</dbReference>
<name>A0A0U1KYZ3_9FIRM</name>
<dbReference type="InterPro" id="IPR011493">
    <property type="entry name" value="GLUG"/>
</dbReference>
<dbReference type="GO" id="GO:0005576">
    <property type="term" value="C:extracellular region"/>
    <property type="evidence" value="ECO:0007669"/>
    <property type="project" value="UniProtKB-SubCell"/>
</dbReference>
<evidence type="ECO:0000313" key="6">
    <source>
        <dbReference type="Proteomes" id="UP000049855"/>
    </source>
</evidence>
<dbReference type="Pfam" id="PF07581">
    <property type="entry name" value="Glug"/>
    <property type="match status" value="3"/>
</dbReference>
<gene>
    <name evidence="5" type="ORF">SpAn4DRAFT_4946</name>
</gene>
<dbReference type="RefSeq" id="WP_021166881.1">
    <property type="nucleotide sequence ID" value="NZ_CTRP01000006.1"/>
</dbReference>
<sequence>MQRKWRRDWDRTKANQFRSDSKIVKPKVNPLKILARRILPPVAAMGLMLSGLTSGYANPTDGQIITGAGTIAQNGSTMTITQDTGKLGINWQSFNIGAGEKVQFIQPGAGSVALNRVLGNDASSIYGQLTANGKVFLINPNGVLFAPGAQVNVGGLVASTLNISDSDFLSGNYKFTSNGGSVVNQGTITAANGGYVALLASKVQNDGVIVAQQGMVALGAGQAVTLDMNGDGLLNLAVDEAAVNASAANHNLIQADGGQVIMVASTANKLARTVVNNTGIIRAHSLNNANGVITLDAGSGGVETSGTLDASGNSTGQTGGTVKVLGDKIILAADAKVDVSGVSGGGTALIGGNYQGQGPEHNAVTTTVNKGATINADATDRGNGGKVVVWADDTTNFYGSISAQGGAASGNGGSAEVSGKQNLVYKGITDLQAAYGQTGTLLLDPADYTVAVSGGDMTPDELAAALGSANVTILSSNGKVKTDGSGDINVNSAVSWNNGNTLTLSAYRDVNVNAGITGTGGGDLVLKADNTGVGTTTLGGGHGTVTIADGAAISLTGGSGNGNNVSIYYDPVSYTDTATYSTVNPIVSTGGTNQTGYNPYMNKVTGNLTAYMLVNSLEDLQNIQINMSGVYALSKDIDATATTTWNSGAGFVPIGTSAIYGHTGFTGIFDGDGHVISGLYIYKPNEAVGVGLFGGTNGATIRNVGLENVNITGSYHIGILVGEAVSSNINNCYSTGTVTTLAVPGLSAGTSYSYDTVAVGGLVGFLGRNSTNGTNFIRSSLTNSYSSVAVAGAGDNRAVGGLAGYVWGTDVANSYSTGQVNDVGSYAKGVGGFIGYIDSEVAVSNCYTTSQVTSTSNGLASGAVAGFVGKFGTYNTSITNCYAAGTVARLGDPGPLADLYAFSAASWGSISVVSNCYWDKDTYGSVTPPSGGALKAVNVNYNKPGQVKKLIGRITELNTADMMNRLQYTGWDFGSTWYMIDGYTYPFLRSEYSTTIRNAHQLQLMTMDLAADYTLCNNIDLKGYTMSLCGFVPIGSVDPANGGTPFTGTFNGSGHYISGLTINDPAAVSVGLFGYINADASISSVGLTGVNITGSTNNLYAGSLVGYNDGGRITDSYSAGQVSGSENATAIGGLVGYNKGMVAGCYTINTVSGYNNAGGVTGFNAGNITNSYFDAAGVVTGLGGGTYSGGLAGANSGTIITSYSAGLVSATGGGTSGALVGTNGDHGTISSSVWDKETSGQANGVGDNPAATGITGLVTADMDEAVNYGGDWDFAGTWSLVNGSRPVLQWEYQGSNVITSLNQLRLINTDLNGVYILGADIDLAGVWNPLGSANNPFTGILKGRGYTLSGLNIENSSAAAIGLFGYTQGAGISGVNLTGVNIIANANNLYVGSLVGYSGGGSNVTNSSVAGTICGIDSARAGGLVGYNDTGSTIENCTSAVNISGTGSIGGLAGVNAGSIISSYNTGVVGGTGSIGGLTGENPGNISYSYNTGAVSATGADSKVGGLAGVNAGNITYSYSNAAITADADNSEVGGLVGENSGNINYAYRTGTVTVNGAGSKIGGLAGKNSGGIAYAYSIGTVNASGVDSKAGGVAGENTGSINNAYSVGATTAANTGSSAGGVTGLNGDSGSIVNTNWDNETSGQTNAVGTGSLAGVQNVKGLATADMMKKNNYANWDLTGTWGMIDGISFPYLKALYSGTPQFVSGRVQNGGTGKTVNLVYKGQAIGQAATIGNNGFYYLTVSPDSTVPDNSVLLTYVAGDSAFKANSAYFYENGGGLANVDLLKSALVVNGGSSTVTNDDLNITKGSLTSNDIIFTTNTHPYTDSYPGSQDPEYTRLPCTLLTVNGDLVADHYSPGNGNIQTTGSITITNPGDFYINSHKWSNATESNSGAYNDQQFIAGGDITINCGGNFVMYYGVDLIKDGGEALFIPNEKPRLIADGNITINCGGYFVNKTGVTRWVSDEVDNGKNRYYNYFGISSTYYKKTTSSANAFQLTGNGRWLVTAKDKLIYSTSDNEALYYDVRDSSNYWFNVAQKQRYITQSDEMILDSAGELSYDFALWGNDGQSVPATGNGFIYTSASPLSRQLTARQLMRQEAIGITRSANACRLGVIGSFDAIPGLGSDAIPFLTVLGAGVAQTPDADKLN</sequence>
<dbReference type="PANTHER" id="PTHR12338:SF8">
    <property type="entry name" value="HEME_HEMOPEXIN-BINDING PROTEIN"/>
    <property type="match status" value="1"/>
</dbReference>
<reference evidence="6" key="1">
    <citation type="submission" date="2015-03" db="EMBL/GenBank/DDBJ databases">
        <authorList>
            <person name="Nijsse Bart"/>
        </authorList>
    </citation>
    <scope>NUCLEOTIDE SEQUENCE [LARGE SCALE GENOMIC DNA]</scope>
</reference>